<keyword evidence="1" id="KW-0812">Transmembrane</keyword>
<keyword evidence="1" id="KW-0472">Membrane</keyword>
<dbReference type="KEGG" id="mcau:MIT9_P0214"/>
<proteinExistence type="predicted"/>
<keyword evidence="1" id="KW-1133">Transmembrane helix</keyword>
<gene>
    <name evidence="2" type="ORF">MIT9_P0214</name>
</gene>
<dbReference type="InterPro" id="IPR024787">
    <property type="entry name" value="EcsC"/>
</dbReference>
<accession>A0AAU9C0I9</accession>
<dbReference type="EMBL" id="AP024714">
    <property type="protein sequence ID" value="BCX80640.1"/>
    <property type="molecule type" value="Genomic_DNA"/>
</dbReference>
<dbReference type="Pfam" id="PF12787">
    <property type="entry name" value="EcsC"/>
    <property type="match status" value="1"/>
</dbReference>
<keyword evidence="3" id="KW-1185">Reference proteome</keyword>
<evidence type="ECO:0000313" key="2">
    <source>
        <dbReference type="EMBL" id="BCX80640.1"/>
    </source>
</evidence>
<sequence>MSPPVVALTPADRDSLVEAYRLMEFPSLAARLTHAIGKPVELGFQHLPANWYELIHGAARTAVEKALDFALSTLAANKRGRTRCALYQWGSGACGALGGFFGLPALAVELPFSTVLMLRSIAAIARDQGERLDDPETRLACLEVFAHGGRSHTDDSAETGYYGVRLALTLPVAEALSYLQTHGLQREGAPVLLKLITSVADRFGIALSQRAAALAIPMVGAAAGAAVNAVFMRHFQDMAKGHFTLRRLERKYSPELIEAEYRQLHLTVRGARKYREAA</sequence>
<feature type="transmembrane region" description="Helical" evidence="1">
    <location>
        <begin position="211"/>
        <end position="231"/>
    </location>
</feature>
<organism evidence="2 3">
    <name type="scientific">Methylomarinovum caldicuralii</name>
    <dbReference type="NCBI Taxonomy" id="438856"/>
    <lineage>
        <taxon>Bacteria</taxon>
        <taxon>Pseudomonadati</taxon>
        <taxon>Pseudomonadota</taxon>
        <taxon>Gammaproteobacteria</taxon>
        <taxon>Methylococcales</taxon>
        <taxon>Methylothermaceae</taxon>
        <taxon>Methylomarinovum</taxon>
    </lineage>
</organism>
<evidence type="ECO:0000313" key="3">
    <source>
        <dbReference type="Proteomes" id="UP001321825"/>
    </source>
</evidence>
<dbReference type="Proteomes" id="UP001321825">
    <property type="component" value="Chromosome"/>
</dbReference>
<reference evidence="3" key="1">
    <citation type="journal article" date="2024" name="Int. J. Syst. Evol. Microbiol.">
        <title>Methylomarinovum tepidoasis sp. nov., a moderately thermophilic methanotroph of the family Methylothermaceae isolated from a deep-sea hydrothermal field.</title>
        <authorList>
            <person name="Hirayama H."/>
            <person name="Takaki Y."/>
            <person name="Abe M."/>
            <person name="Miyazaki M."/>
            <person name="Uematsu K."/>
            <person name="Matsui Y."/>
            <person name="Takai K."/>
        </authorList>
    </citation>
    <scope>NUCLEOTIDE SEQUENCE [LARGE SCALE GENOMIC DNA]</scope>
    <source>
        <strain evidence="3">IT-9</strain>
    </source>
</reference>
<dbReference type="PANTHER" id="PTHR41260:SF1">
    <property type="entry name" value="PROTEIN ECSC"/>
    <property type="match status" value="1"/>
</dbReference>
<evidence type="ECO:0000256" key="1">
    <source>
        <dbReference type="SAM" id="Phobius"/>
    </source>
</evidence>
<name>A0AAU9C0I9_9GAMM</name>
<dbReference type="AlphaFoldDB" id="A0AAU9C0I9"/>
<evidence type="ECO:0008006" key="4">
    <source>
        <dbReference type="Google" id="ProtNLM"/>
    </source>
</evidence>
<dbReference type="PANTHER" id="PTHR41260">
    <property type="entry name" value="PROTEIN ECSC"/>
    <property type="match status" value="1"/>
</dbReference>
<protein>
    <recommendedName>
        <fullName evidence="4">Peptidase</fullName>
    </recommendedName>
</protein>